<evidence type="ECO:0000313" key="1">
    <source>
        <dbReference type="EMBL" id="KPA38551.1"/>
    </source>
</evidence>
<accession>A0A0N0DCR0</accession>
<name>A0A0N0DCR0_FUSLA</name>
<dbReference type="OrthoDB" id="3439489at2759"/>
<dbReference type="AlphaFoldDB" id="A0A0N0DCR0"/>
<reference evidence="1 2" key="1">
    <citation type="submission" date="2015-04" db="EMBL/GenBank/DDBJ databases">
        <title>The draft genome sequence of Fusarium langsethiae, a T-2/HT-2 mycotoxin producer.</title>
        <authorList>
            <person name="Lysoe E."/>
            <person name="Divon H.H."/>
            <person name="Terzi V."/>
            <person name="Orru L."/>
            <person name="Lamontanara A."/>
            <person name="Kolseth A.-K."/>
            <person name="Frandsen R.J."/>
            <person name="Nielsen K."/>
            <person name="Thrane U."/>
        </authorList>
    </citation>
    <scope>NUCLEOTIDE SEQUENCE [LARGE SCALE GENOMIC DNA]</scope>
    <source>
        <strain evidence="1 2">Fl201059</strain>
    </source>
</reference>
<evidence type="ECO:0000313" key="2">
    <source>
        <dbReference type="Proteomes" id="UP000037904"/>
    </source>
</evidence>
<proteinExistence type="predicted"/>
<sequence>MSSLPHRFTIVVDGKHVAKPEQKSEEMFQAQSGDEPAIFELKGDRLVSGDFTLGRWIVEDMTDQPKPIMWRKNEKDSRDLRPVAVTDGANGPGIKFYDSHGIAIRDGKLFAIIASGTEESQSVEIRASED</sequence>
<protein>
    <submittedName>
        <fullName evidence="1">Uncharacterized protein</fullName>
    </submittedName>
</protein>
<dbReference type="EMBL" id="JXCE01000268">
    <property type="protein sequence ID" value="KPA38551.1"/>
    <property type="molecule type" value="Genomic_DNA"/>
</dbReference>
<gene>
    <name evidence="1" type="ORF">FLAG1_08616</name>
</gene>
<organism evidence="1 2">
    <name type="scientific">Fusarium langsethiae</name>
    <dbReference type="NCBI Taxonomy" id="179993"/>
    <lineage>
        <taxon>Eukaryota</taxon>
        <taxon>Fungi</taxon>
        <taxon>Dikarya</taxon>
        <taxon>Ascomycota</taxon>
        <taxon>Pezizomycotina</taxon>
        <taxon>Sordariomycetes</taxon>
        <taxon>Hypocreomycetidae</taxon>
        <taxon>Hypocreales</taxon>
        <taxon>Nectriaceae</taxon>
        <taxon>Fusarium</taxon>
    </lineage>
</organism>
<comment type="caution">
    <text evidence="1">The sequence shown here is derived from an EMBL/GenBank/DDBJ whole genome shotgun (WGS) entry which is preliminary data.</text>
</comment>
<keyword evidence="2" id="KW-1185">Reference proteome</keyword>
<dbReference type="Proteomes" id="UP000037904">
    <property type="component" value="Unassembled WGS sequence"/>
</dbReference>